<comment type="caution">
    <text evidence="1">The sequence shown here is derived from an EMBL/GenBank/DDBJ whole genome shotgun (WGS) entry which is preliminary data.</text>
</comment>
<reference evidence="1 2" key="1">
    <citation type="submission" date="2019-06" db="EMBL/GenBank/DDBJ databases">
        <title>Sorghum-associated microbial communities from plants grown in Nebraska, USA.</title>
        <authorList>
            <person name="Schachtman D."/>
        </authorList>
    </citation>
    <scope>NUCLEOTIDE SEQUENCE [LARGE SCALE GENOMIC DNA]</scope>
    <source>
        <strain evidence="1 2">110</strain>
    </source>
</reference>
<dbReference type="Pfam" id="PF22541">
    <property type="entry name" value="DUF7005"/>
    <property type="match status" value="1"/>
</dbReference>
<dbReference type="EMBL" id="VFPD01000002">
    <property type="protein sequence ID" value="TQM18788.1"/>
    <property type="molecule type" value="Genomic_DNA"/>
</dbReference>
<dbReference type="RefSeq" id="WP_142018157.1">
    <property type="nucleotide sequence ID" value="NZ_VFPD01000002.1"/>
</dbReference>
<organism evidence="1 2">
    <name type="scientific">Chryseobacterium aquifrigidense</name>
    <dbReference type="NCBI Taxonomy" id="558021"/>
    <lineage>
        <taxon>Bacteria</taxon>
        <taxon>Pseudomonadati</taxon>
        <taxon>Bacteroidota</taxon>
        <taxon>Flavobacteriia</taxon>
        <taxon>Flavobacteriales</taxon>
        <taxon>Weeksellaceae</taxon>
        <taxon>Chryseobacterium group</taxon>
        <taxon>Chryseobacterium</taxon>
    </lineage>
</organism>
<evidence type="ECO:0000313" key="1">
    <source>
        <dbReference type="EMBL" id="TQM18788.1"/>
    </source>
</evidence>
<evidence type="ECO:0000313" key="2">
    <source>
        <dbReference type="Proteomes" id="UP000316437"/>
    </source>
</evidence>
<dbReference type="InterPro" id="IPR054274">
    <property type="entry name" value="DUF7005"/>
</dbReference>
<keyword evidence="2" id="KW-1185">Reference proteome</keyword>
<name>A0A543EB31_9FLAO</name>
<accession>A0A543EB31</accession>
<proteinExistence type="predicted"/>
<protein>
    <submittedName>
        <fullName evidence="1">Uncharacterized protein</fullName>
    </submittedName>
</protein>
<dbReference type="Proteomes" id="UP000316437">
    <property type="component" value="Unassembled WGS sequence"/>
</dbReference>
<gene>
    <name evidence="1" type="ORF">FB551_3176</name>
</gene>
<sequence length="364" mass="41909">MSVLKNIEKLETYLQNKFSSERLRTVDSEESSCVEFWKYYLQKTEASHFQILKDFYPQLYFPIETEINKTEDYINAVLKGKDAFKNLQSHLLLNNPDGISIELHRDISGTIPVISINDSQDFVVIAQSLLYKNNPTPVPASMGAFLANGINNWARIHSLKKEWMENCPSNSWNNEFSRNILPNPELYKDKIIVVSTKPYSNIQAADLGLSENEWKAYSCSIRLEHECTHLYTLKRYGCASNNLHDELIADYIGITKTLGKYHREWMLAFMGLENYPQYRQGGRLQNYIDHIDISGNSFQDLTAIIRNAIETIAWFDDELGSIKSVQDQIARVETLCETDLSDIASKRGGYMLMIKYNEKVAYSC</sequence>
<dbReference type="AlphaFoldDB" id="A0A543EB31"/>